<gene>
    <name evidence="2" type="ORF">B7017_p0222</name>
</gene>
<dbReference type="Gene3D" id="3.60.21.10">
    <property type="match status" value="1"/>
</dbReference>
<geneLocation type="plasmid" evidence="2">
    <name>megaplasmid pMP7017</name>
</geneLocation>
<dbReference type="AlphaFoldDB" id="A0A0A0UUS3"/>
<evidence type="ECO:0000313" key="2">
    <source>
        <dbReference type="EMBL" id="AIW55271.1"/>
    </source>
</evidence>
<dbReference type="InterPro" id="IPR029052">
    <property type="entry name" value="Metallo-depent_PP-like"/>
</dbReference>
<name>A0A0A0UUS3_BIFBR</name>
<dbReference type="InterPro" id="IPR004843">
    <property type="entry name" value="Calcineurin-like_PHP"/>
</dbReference>
<dbReference type="CDD" id="cd00838">
    <property type="entry name" value="MPP_superfamily"/>
    <property type="match status" value="1"/>
</dbReference>
<dbReference type="GO" id="GO:0016787">
    <property type="term" value="F:hydrolase activity"/>
    <property type="evidence" value="ECO:0007669"/>
    <property type="project" value="InterPro"/>
</dbReference>
<evidence type="ECO:0000259" key="1">
    <source>
        <dbReference type="Pfam" id="PF00149"/>
    </source>
</evidence>
<proteinExistence type="predicted"/>
<protein>
    <submittedName>
        <fullName evidence="2">Metalloprotein phosphoesterase</fullName>
    </submittedName>
</protein>
<keyword evidence="2" id="KW-0614">Plasmid</keyword>
<dbReference type="SUPFAM" id="SSF56300">
    <property type="entry name" value="Metallo-dependent phosphatases"/>
    <property type="match status" value="1"/>
</dbReference>
<sequence>MTRTLFVGDLHAKADLLPLISRVAQRETAGRMILLGDICDDWNVSNNGLIRFFDTFASWCRREAGEREMVPLLGNHDVPYFLKQGSSSYARVRAIAPGFKPGAHRKVHELMQDIPFRLAWTDGNVLATHAGLACSWGRRRLGVDYMSMPVEEIAERLNQMILHPASLVVPMSDIGPARGGAGTPSPLWCDRSEFAKDGDMCLTQVVGHTPVPTVLHEHDAWFCDTFSTMSDGSPIGDGSLLMLSEGGFYSVPLLG</sequence>
<dbReference type="EMBL" id="KM406416">
    <property type="protein sequence ID" value="AIW55271.1"/>
    <property type="molecule type" value="Genomic_DNA"/>
</dbReference>
<accession>A0A0A0UUS3</accession>
<dbReference type="Pfam" id="PF00149">
    <property type="entry name" value="Metallophos"/>
    <property type="match status" value="1"/>
</dbReference>
<feature type="domain" description="Calcineurin-like phosphoesterase" evidence="1">
    <location>
        <begin position="3"/>
        <end position="140"/>
    </location>
</feature>
<dbReference type="RefSeq" id="WP_052791137.1">
    <property type="nucleotide sequence ID" value="NZ_JAWWYB010000005.1"/>
</dbReference>
<reference evidence="2" key="1">
    <citation type="journal article" date="2015" name="Appl. Environ. Microbiol.">
        <title>Discovery of a conjugative megaplasmid in Bifidobacterium breve.</title>
        <authorList>
            <person name="Bottacini F."/>
            <person name="O'Connell Motherway M."/>
            <person name="Casey E."/>
            <person name="McDonnell B."/>
            <person name="Mahony J."/>
            <person name="Ventura M."/>
            <person name="van Sinderen D."/>
        </authorList>
    </citation>
    <scope>NUCLEOTIDE SEQUENCE</scope>
    <source>
        <strain evidence="2">JCM 7017</strain>
        <plasmid evidence="2">megaplasmid pMP7017</plasmid>
    </source>
</reference>
<organism evidence="2">
    <name type="scientific">Bifidobacterium breve</name>
    <dbReference type="NCBI Taxonomy" id="1685"/>
    <lineage>
        <taxon>Bacteria</taxon>
        <taxon>Bacillati</taxon>
        <taxon>Actinomycetota</taxon>
        <taxon>Actinomycetes</taxon>
        <taxon>Bifidobacteriales</taxon>
        <taxon>Bifidobacteriaceae</taxon>
        <taxon>Bifidobacterium</taxon>
    </lineage>
</organism>